<sequence length="206" mass="21189">MINKILYSTIAMAAVALTLGSVQSSTPATHSNKTTKVHAVVDHGEVNSAVNSLNNVQALQLSAPANDDSLANDTDDNSAANQNNATAVSDAQAASNTASSETTTKAVSAPVVTPVSSVATPAAPAKATGGNLQWLIERESGGNPNAQNGSMHGIGQLSESAYATYAPGQDYRGNYDVQLSAMQGYIADRYGSVDNAVGHFQSNGWY</sequence>
<dbReference type="EMBL" id="QEKT01000003">
    <property type="protein sequence ID" value="PVY85098.1"/>
    <property type="molecule type" value="Genomic_DNA"/>
</dbReference>
<evidence type="ECO:0000313" key="2">
    <source>
        <dbReference type="EMBL" id="PVY85098.1"/>
    </source>
</evidence>
<gene>
    <name evidence="2" type="ORF">C7384_103123</name>
</gene>
<evidence type="ECO:0008006" key="4">
    <source>
        <dbReference type="Google" id="ProtNLM"/>
    </source>
</evidence>
<evidence type="ECO:0000313" key="3">
    <source>
        <dbReference type="Proteomes" id="UP000245433"/>
    </source>
</evidence>
<comment type="caution">
    <text evidence="2">The sequence shown here is derived from an EMBL/GenBank/DDBJ whole genome shotgun (WGS) entry which is preliminary data.</text>
</comment>
<name>A0A2U1DBP9_9LACO</name>
<protein>
    <recommendedName>
        <fullName evidence="4">Transglycosylase-like protein with SLT domain</fullName>
    </recommendedName>
</protein>
<dbReference type="Gene3D" id="1.10.530.10">
    <property type="match status" value="1"/>
</dbReference>
<dbReference type="RefSeq" id="WP_089938401.1">
    <property type="nucleotide sequence ID" value="NZ_CAKOEX010000003.1"/>
</dbReference>
<feature type="compositionally biased region" description="Low complexity" evidence="1">
    <location>
        <begin position="91"/>
        <end position="110"/>
    </location>
</feature>
<dbReference type="AlphaFoldDB" id="A0A2U1DBP9"/>
<accession>A0A2U1DBP9</accession>
<feature type="region of interest" description="Disordered" evidence="1">
    <location>
        <begin position="66"/>
        <end position="110"/>
    </location>
</feature>
<keyword evidence="3" id="KW-1185">Reference proteome</keyword>
<dbReference type="OrthoDB" id="117366at2"/>
<organism evidence="2 3">
    <name type="scientific">Convivina intestini</name>
    <dbReference type="NCBI Taxonomy" id="1505726"/>
    <lineage>
        <taxon>Bacteria</taxon>
        <taxon>Bacillati</taxon>
        <taxon>Bacillota</taxon>
        <taxon>Bacilli</taxon>
        <taxon>Lactobacillales</taxon>
        <taxon>Lactobacillaceae</taxon>
        <taxon>Convivina</taxon>
    </lineage>
</organism>
<reference evidence="2 3" key="1">
    <citation type="submission" date="2018-04" db="EMBL/GenBank/DDBJ databases">
        <title>Genomic Encyclopedia of Type Strains, Phase IV (KMG-IV): sequencing the most valuable type-strain genomes for metagenomic binning, comparative biology and taxonomic classification.</title>
        <authorList>
            <person name="Goeker M."/>
        </authorList>
    </citation>
    <scope>NUCLEOTIDE SEQUENCE [LARGE SCALE GENOMIC DNA]</scope>
    <source>
        <strain evidence="2 3">DSM 28795</strain>
    </source>
</reference>
<dbReference type="Proteomes" id="UP000245433">
    <property type="component" value="Unassembled WGS sequence"/>
</dbReference>
<evidence type="ECO:0000256" key="1">
    <source>
        <dbReference type="SAM" id="MobiDB-lite"/>
    </source>
</evidence>
<feature type="compositionally biased region" description="Polar residues" evidence="1">
    <location>
        <begin position="69"/>
        <end position="89"/>
    </location>
</feature>
<proteinExistence type="predicted"/>